<dbReference type="EMBL" id="CP031517">
    <property type="protein sequence ID" value="QOS39606.1"/>
    <property type="molecule type" value="Genomic_DNA"/>
</dbReference>
<proteinExistence type="predicted"/>
<keyword evidence="1" id="KW-0472">Membrane</keyword>
<feature type="transmembrane region" description="Helical" evidence="1">
    <location>
        <begin position="38"/>
        <end position="54"/>
    </location>
</feature>
<accession>A0A7M1XIZ8</accession>
<feature type="transmembrane region" description="Helical" evidence="1">
    <location>
        <begin position="12"/>
        <end position="32"/>
    </location>
</feature>
<sequence length="199" mass="23661">MRKKMTAKKENFSKYLLVAFLFSILLGFALYLVTKKSILFIFSVIFSLAIYFLTQDEIKKEEEAKKKQEPLKELISFLDDYYFFTSMSQSYKEGFLLTYDNMPSSHLKDSLTDFKENNETTLPLSCLNTMEEHLLIDMIQNGYYREEEVTLDSLKTLKASLEQYKKDSLKETRYEDYYLLPLLQAAIYLIILLYRLFFK</sequence>
<gene>
    <name evidence="2" type="ORF">DYE49_03685</name>
</gene>
<evidence type="ECO:0000313" key="2">
    <source>
        <dbReference type="EMBL" id="QOS39606.1"/>
    </source>
</evidence>
<evidence type="ECO:0000313" key="3">
    <source>
        <dbReference type="Proteomes" id="UP000593591"/>
    </source>
</evidence>
<reference evidence="2 3" key="1">
    <citation type="submission" date="2018-08" db="EMBL/GenBank/DDBJ databases">
        <title>The first complete genome of Treponema rectale (CHPAT), a commensal spirochete of the bovine rectum.</title>
        <authorList>
            <person name="Staton G.J."/>
            <person name="Clegg S.R."/>
            <person name="Carter S.D."/>
            <person name="Radford A.D."/>
            <person name="Darby A."/>
            <person name="Hall N."/>
            <person name="Birtles R.J."/>
            <person name="Evans N.J."/>
        </authorList>
    </citation>
    <scope>NUCLEOTIDE SEQUENCE [LARGE SCALE GENOMIC DNA]</scope>
    <source>
        <strain evidence="2 3">CHPA</strain>
    </source>
</reference>
<name>A0A7M1XIZ8_9SPIR</name>
<organism evidence="2 3">
    <name type="scientific">Treponema rectale</name>
    <dbReference type="NCBI Taxonomy" id="744512"/>
    <lineage>
        <taxon>Bacteria</taxon>
        <taxon>Pseudomonadati</taxon>
        <taxon>Spirochaetota</taxon>
        <taxon>Spirochaetia</taxon>
        <taxon>Spirochaetales</taxon>
        <taxon>Treponemataceae</taxon>
        <taxon>Treponema</taxon>
    </lineage>
</organism>
<keyword evidence="1" id="KW-0812">Transmembrane</keyword>
<keyword evidence="1" id="KW-1133">Transmembrane helix</keyword>
<evidence type="ECO:0000256" key="1">
    <source>
        <dbReference type="SAM" id="Phobius"/>
    </source>
</evidence>
<dbReference type="Proteomes" id="UP000593591">
    <property type="component" value="Chromosome"/>
</dbReference>
<feature type="transmembrane region" description="Helical" evidence="1">
    <location>
        <begin position="177"/>
        <end position="197"/>
    </location>
</feature>
<protein>
    <submittedName>
        <fullName evidence="2">Uncharacterized protein</fullName>
    </submittedName>
</protein>
<dbReference type="AlphaFoldDB" id="A0A7M1XIZ8"/>
<dbReference type="KEGG" id="trc:DYE49_03685"/>